<sequence length="137" mass="15851">MVIATILDQRYKLKYIKWGFYKIYGRDKAAAEYDLIEIELAKLYETYDMHHRHEKADSYRAGASSATTMDTSASLPSSGSEFTSYLSETSLETTKNELDKYLGAANESLLNKNFDVLMWWRLNAHRYPVVEKMVKNS</sequence>
<dbReference type="PANTHER" id="PTHR23272:SF184">
    <property type="entry name" value="OS03G0311250 PROTEIN"/>
    <property type="match status" value="1"/>
</dbReference>
<name>A0AAD8W4D7_LOLMU</name>
<dbReference type="AlphaFoldDB" id="A0AAD8W4D7"/>
<feature type="domain" description="HAT C-terminal dimerisation" evidence="1">
    <location>
        <begin position="97"/>
        <end position="135"/>
    </location>
</feature>
<dbReference type="EMBL" id="JAUUTY010000005">
    <property type="protein sequence ID" value="KAK1632131.1"/>
    <property type="molecule type" value="Genomic_DNA"/>
</dbReference>
<dbReference type="GO" id="GO:0046983">
    <property type="term" value="F:protein dimerization activity"/>
    <property type="evidence" value="ECO:0007669"/>
    <property type="project" value="InterPro"/>
</dbReference>
<evidence type="ECO:0000313" key="2">
    <source>
        <dbReference type="EMBL" id="KAK1632131.1"/>
    </source>
</evidence>
<protein>
    <recommendedName>
        <fullName evidence="1">HAT C-terminal dimerisation domain-containing protein</fullName>
    </recommendedName>
</protein>
<accession>A0AAD8W4D7</accession>
<dbReference type="PANTHER" id="PTHR23272">
    <property type="entry name" value="BED FINGER-RELATED"/>
    <property type="match status" value="1"/>
</dbReference>
<dbReference type="InterPro" id="IPR012337">
    <property type="entry name" value="RNaseH-like_sf"/>
</dbReference>
<dbReference type="Pfam" id="PF05699">
    <property type="entry name" value="Dimer_Tnp_hAT"/>
    <property type="match status" value="1"/>
</dbReference>
<evidence type="ECO:0000259" key="1">
    <source>
        <dbReference type="Pfam" id="PF05699"/>
    </source>
</evidence>
<comment type="caution">
    <text evidence="2">The sequence shown here is derived from an EMBL/GenBank/DDBJ whole genome shotgun (WGS) entry which is preliminary data.</text>
</comment>
<dbReference type="SUPFAM" id="SSF53098">
    <property type="entry name" value="Ribonuclease H-like"/>
    <property type="match status" value="1"/>
</dbReference>
<keyword evidence="3" id="KW-1185">Reference proteome</keyword>
<dbReference type="Proteomes" id="UP001231189">
    <property type="component" value="Unassembled WGS sequence"/>
</dbReference>
<proteinExistence type="predicted"/>
<gene>
    <name evidence="2" type="ORF">QYE76_006446</name>
</gene>
<reference evidence="2" key="1">
    <citation type="submission" date="2023-07" db="EMBL/GenBank/DDBJ databases">
        <title>A chromosome-level genome assembly of Lolium multiflorum.</title>
        <authorList>
            <person name="Chen Y."/>
            <person name="Copetti D."/>
            <person name="Kolliker R."/>
            <person name="Studer B."/>
        </authorList>
    </citation>
    <scope>NUCLEOTIDE SEQUENCE</scope>
    <source>
        <strain evidence="2">02402/16</strain>
        <tissue evidence="2">Leaf</tissue>
    </source>
</reference>
<evidence type="ECO:0000313" key="3">
    <source>
        <dbReference type="Proteomes" id="UP001231189"/>
    </source>
</evidence>
<dbReference type="InterPro" id="IPR008906">
    <property type="entry name" value="HATC_C_dom"/>
</dbReference>
<organism evidence="2 3">
    <name type="scientific">Lolium multiflorum</name>
    <name type="common">Italian ryegrass</name>
    <name type="synonym">Lolium perenne subsp. multiflorum</name>
    <dbReference type="NCBI Taxonomy" id="4521"/>
    <lineage>
        <taxon>Eukaryota</taxon>
        <taxon>Viridiplantae</taxon>
        <taxon>Streptophyta</taxon>
        <taxon>Embryophyta</taxon>
        <taxon>Tracheophyta</taxon>
        <taxon>Spermatophyta</taxon>
        <taxon>Magnoliopsida</taxon>
        <taxon>Liliopsida</taxon>
        <taxon>Poales</taxon>
        <taxon>Poaceae</taxon>
        <taxon>BOP clade</taxon>
        <taxon>Pooideae</taxon>
        <taxon>Poodae</taxon>
        <taxon>Poeae</taxon>
        <taxon>Poeae Chloroplast Group 2 (Poeae type)</taxon>
        <taxon>Loliodinae</taxon>
        <taxon>Loliinae</taxon>
        <taxon>Lolium</taxon>
    </lineage>
</organism>